<protein>
    <submittedName>
        <fullName evidence="2">DUF3780 domain-containing protein</fullName>
    </submittedName>
</protein>
<accession>A0A4Z0PY68</accession>
<feature type="region of interest" description="Disordered" evidence="1">
    <location>
        <begin position="166"/>
        <end position="191"/>
    </location>
</feature>
<dbReference type="Proteomes" id="UP000297549">
    <property type="component" value="Unassembled WGS sequence"/>
</dbReference>
<comment type="caution">
    <text evidence="2">The sequence shown here is derived from an EMBL/GenBank/DDBJ whole genome shotgun (WGS) entry which is preliminary data.</text>
</comment>
<keyword evidence="3" id="KW-1185">Reference proteome</keyword>
<evidence type="ECO:0000313" key="3">
    <source>
        <dbReference type="Proteomes" id="UP000297549"/>
    </source>
</evidence>
<proteinExistence type="predicted"/>
<dbReference type="EMBL" id="SRLC01000002">
    <property type="protein sequence ID" value="TGE21861.1"/>
    <property type="molecule type" value="Genomic_DNA"/>
</dbReference>
<dbReference type="Pfam" id="PF12635">
    <property type="entry name" value="DUF3780"/>
    <property type="match status" value="1"/>
</dbReference>
<dbReference type="NCBIfam" id="NF042961">
    <property type="entry name" value="DUF3780_antiphage"/>
    <property type="match status" value="1"/>
</dbReference>
<organism evidence="2 3">
    <name type="scientific">Hymenobacter aquaticus</name>
    <dbReference type="NCBI Taxonomy" id="1867101"/>
    <lineage>
        <taxon>Bacteria</taxon>
        <taxon>Pseudomonadati</taxon>
        <taxon>Bacteroidota</taxon>
        <taxon>Cytophagia</taxon>
        <taxon>Cytophagales</taxon>
        <taxon>Hymenobacteraceae</taxon>
        <taxon>Hymenobacter</taxon>
    </lineage>
</organism>
<dbReference type="InterPro" id="IPR024220">
    <property type="entry name" value="DUF3780"/>
</dbReference>
<dbReference type="AlphaFoldDB" id="A0A4Z0PY68"/>
<sequence>MSKEATTLGFGAPATHGAHTFRVEVPASRAEPVVIVEDYGYAGGMDGRPLEASRVRVRRPIWTIIAEVARQHFNERLKAKGHATGRWTVGTTLVERHLGRELCVLAWAAESANEVQAHIIGNNWRAFRPEERWWLFMETVGYAGGIDDAHRGWRRALFYALSDGERPPAKTKAWRPRESDQISLLLEPDPE</sequence>
<name>A0A4Z0PY68_9BACT</name>
<dbReference type="OrthoDB" id="67865at2"/>
<evidence type="ECO:0000313" key="2">
    <source>
        <dbReference type="EMBL" id="TGE21861.1"/>
    </source>
</evidence>
<reference evidence="2 3" key="1">
    <citation type="submission" date="2019-04" db="EMBL/GenBank/DDBJ databases">
        <authorList>
            <person name="Feng G."/>
            <person name="Zhang J."/>
            <person name="Zhu H."/>
        </authorList>
    </citation>
    <scope>NUCLEOTIDE SEQUENCE [LARGE SCALE GENOMIC DNA]</scope>
    <source>
        <strain evidence="2 3">JCM 31653</strain>
    </source>
</reference>
<gene>
    <name evidence="2" type="ORF">E5K00_16480</name>
</gene>
<evidence type="ECO:0000256" key="1">
    <source>
        <dbReference type="SAM" id="MobiDB-lite"/>
    </source>
</evidence>
<dbReference type="RefSeq" id="WP_135464406.1">
    <property type="nucleotide sequence ID" value="NZ_SRLC01000002.1"/>
</dbReference>